<evidence type="ECO:0000259" key="5">
    <source>
        <dbReference type="PROSITE" id="PS50977"/>
    </source>
</evidence>
<proteinExistence type="predicted"/>
<keyword evidence="3" id="KW-0804">Transcription</keyword>
<organism evidence="6 7">
    <name type="scientific">Solihabitans fulvus</name>
    <dbReference type="NCBI Taxonomy" id="1892852"/>
    <lineage>
        <taxon>Bacteria</taxon>
        <taxon>Bacillati</taxon>
        <taxon>Actinomycetota</taxon>
        <taxon>Actinomycetes</taxon>
        <taxon>Pseudonocardiales</taxon>
        <taxon>Pseudonocardiaceae</taxon>
        <taxon>Solihabitans</taxon>
    </lineage>
</organism>
<feature type="DNA-binding region" description="H-T-H motif" evidence="4">
    <location>
        <begin position="25"/>
        <end position="44"/>
    </location>
</feature>
<dbReference type="PROSITE" id="PS01081">
    <property type="entry name" value="HTH_TETR_1"/>
    <property type="match status" value="1"/>
</dbReference>
<reference evidence="6 7" key="1">
    <citation type="submission" date="2019-09" db="EMBL/GenBank/DDBJ databases">
        <title>Goodfellowia gen. nov., a new genus of the Pseudonocardineae related to Actinoalloteichus, containing Goodfellowia coeruleoviolacea gen. nov., comb. nov. gen. nov., comb. nov.</title>
        <authorList>
            <person name="Labeda D."/>
        </authorList>
    </citation>
    <scope>NUCLEOTIDE SEQUENCE [LARGE SCALE GENOMIC DNA]</scope>
    <source>
        <strain evidence="6 7">AN110305</strain>
    </source>
</reference>
<evidence type="ECO:0000313" key="6">
    <source>
        <dbReference type="EMBL" id="KAA2261067.1"/>
    </source>
</evidence>
<evidence type="ECO:0000256" key="3">
    <source>
        <dbReference type="ARBA" id="ARBA00023163"/>
    </source>
</evidence>
<dbReference type="GO" id="GO:0003700">
    <property type="term" value="F:DNA-binding transcription factor activity"/>
    <property type="evidence" value="ECO:0007669"/>
    <property type="project" value="TreeGrafter"/>
</dbReference>
<reference evidence="6 7" key="2">
    <citation type="submission" date="2019-09" db="EMBL/GenBank/DDBJ databases">
        <authorList>
            <person name="Jin C."/>
        </authorList>
    </citation>
    <scope>NUCLEOTIDE SEQUENCE [LARGE SCALE GENOMIC DNA]</scope>
    <source>
        <strain evidence="6 7">AN110305</strain>
    </source>
</reference>
<dbReference type="RefSeq" id="WP_149850866.1">
    <property type="nucleotide sequence ID" value="NZ_VUOB01000031.1"/>
</dbReference>
<dbReference type="GO" id="GO:0000976">
    <property type="term" value="F:transcription cis-regulatory region binding"/>
    <property type="evidence" value="ECO:0007669"/>
    <property type="project" value="TreeGrafter"/>
</dbReference>
<feature type="domain" description="HTH tetR-type" evidence="5">
    <location>
        <begin position="2"/>
        <end position="62"/>
    </location>
</feature>
<dbReference type="InterPro" id="IPR001647">
    <property type="entry name" value="HTH_TetR"/>
</dbReference>
<dbReference type="SUPFAM" id="SSF48498">
    <property type="entry name" value="Tetracyclin repressor-like, C-terminal domain"/>
    <property type="match status" value="1"/>
</dbReference>
<comment type="caution">
    <text evidence="6">The sequence shown here is derived from an EMBL/GenBank/DDBJ whole genome shotgun (WGS) entry which is preliminary data.</text>
</comment>
<sequence>MKLTAERIIDAGMEIFAEGGYHALSMRQVAERLDAQAGSLYYHVKNKNALLQLMADRVARQAYDAGTAALAALPDPRDWRARLEAQASSLRRSIQPHPGAALLLAHSPTVLSVGALSLMERLLLTLSDAGVPDEDRGIAADTILSHVTGFVLQEQSESVTPTVSAKEAAELYRRFPRTIAAGLAFDADEKFARSVRLLCAAVATLIAPEDRTPAESGAVPTK</sequence>
<dbReference type="Proteomes" id="UP000323454">
    <property type="component" value="Unassembled WGS sequence"/>
</dbReference>
<dbReference type="InterPro" id="IPR009057">
    <property type="entry name" value="Homeodomain-like_sf"/>
</dbReference>
<dbReference type="Gene3D" id="1.10.10.60">
    <property type="entry name" value="Homeodomain-like"/>
    <property type="match status" value="1"/>
</dbReference>
<evidence type="ECO:0000256" key="2">
    <source>
        <dbReference type="ARBA" id="ARBA00023125"/>
    </source>
</evidence>
<dbReference type="Pfam" id="PF00440">
    <property type="entry name" value="TetR_N"/>
    <property type="match status" value="1"/>
</dbReference>
<dbReference type="PANTHER" id="PTHR30055">
    <property type="entry name" value="HTH-TYPE TRANSCRIPTIONAL REGULATOR RUTR"/>
    <property type="match status" value="1"/>
</dbReference>
<dbReference type="AlphaFoldDB" id="A0A5B2XBP9"/>
<keyword evidence="2 4" id="KW-0238">DNA-binding</keyword>
<name>A0A5B2XBP9_9PSEU</name>
<evidence type="ECO:0000256" key="4">
    <source>
        <dbReference type="PROSITE-ProRule" id="PRU00335"/>
    </source>
</evidence>
<dbReference type="PROSITE" id="PS50977">
    <property type="entry name" value="HTH_TETR_2"/>
    <property type="match status" value="1"/>
</dbReference>
<keyword evidence="1" id="KW-0805">Transcription regulation</keyword>
<dbReference type="EMBL" id="VUOB01000031">
    <property type="protein sequence ID" value="KAA2261067.1"/>
    <property type="molecule type" value="Genomic_DNA"/>
</dbReference>
<accession>A0A5B2XBP9</accession>
<protein>
    <submittedName>
        <fullName evidence="6">TetR/AcrR family transcriptional regulator</fullName>
    </submittedName>
</protein>
<dbReference type="GO" id="GO:0045892">
    <property type="term" value="P:negative regulation of DNA-templated transcription"/>
    <property type="evidence" value="ECO:0007669"/>
    <property type="project" value="InterPro"/>
</dbReference>
<dbReference type="InterPro" id="IPR050109">
    <property type="entry name" value="HTH-type_TetR-like_transc_reg"/>
</dbReference>
<evidence type="ECO:0000256" key="1">
    <source>
        <dbReference type="ARBA" id="ARBA00023015"/>
    </source>
</evidence>
<dbReference type="InterPro" id="IPR004111">
    <property type="entry name" value="Repressor_TetR_C"/>
</dbReference>
<dbReference type="SUPFAM" id="SSF46689">
    <property type="entry name" value="Homeodomain-like"/>
    <property type="match status" value="1"/>
</dbReference>
<dbReference type="OrthoDB" id="3819648at2"/>
<keyword evidence="7" id="KW-1185">Reference proteome</keyword>
<dbReference type="InterPro" id="IPR023772">
    <property type="entry name" value="DNA-bd_HTH_TetR-type_CS"/>
</dbReference>
<dbReference type="PRINTS" id="PR00455">
    <property type="entry name" value="HTHTETR"/>
</dbReference>
<dbReference type="Gene3D" id="1.10.357.10">
    <property type="entry name" value="Tetracycline Repressor, domain 2"/>
    <property type="match status" value="1"/>
</dbReference>
<dbReference type="InterPro" id="IPR036271">
    <property type="entry name" value="Tet_transcr_reg_TetR-rel_C_sf"/>
</dbReference>
<gene>
    <name evidence="6" type="ORF">F0L68_18570</name>
</gene>
<evidence type="ECO:0000313" key="7">
    <source>
        <dbReference type="Proteomes" id="UP000323454"/>
    </source>
</evidence>
<dbReference type="Pfam" id="PF02909">
    <property type="entry name" value="TetR_C_1"/>
    <property type="match status" value="1"/>
</dbReference>
<dbReference type="PANTHER" id="PTHR30055:SF151">
    <property type="entry name" value="TRANSCRIPTIONAL REGULATORY PROTEIN"/>
    <property type="match status" value="1"/>
</dbReference>